<dbReference type="Gene3D" id="2.30.30.30">
    <property type="match status" value="1"/>
</dbReference>
<dbReference type="FunFam" id="2.30.30.30:FF:000001">
    <property type="entry name" value="50S ribosomal protein L2"/>
    <property type="match status" value="1"/>
</dbReference>
<dbReference type="Proteomes" id="UP000176504">
    <property type="component" value="Unassembled WGS sequence"/>
</dbReference>
<dbReference type="InterPro" id="IPR012340">
    <property type="entry name" value="NA-bd_OB-fold"/>
</dbReference>
<evidence type="ECO:0000259" key="7">
    <source>
        <dbReference type="SMART" id="SM01383"/>
    </source>
</evidence>
<feature type="domain" description="Large ribosomal subunit protein uL2 C-terminal" evidence="6">
    <location>
        <begin position="120"/>
        <end position="250"/>
    </location>
</feature>
<dbReference type="GO" id="GO:0002181">
    <property type="term" value="P:cytoplasmic translation"/>
    <property type="evidence" value="ECO:0007669"/>
    <property type="project" value="TreeGrafter"/>
</dbReference>
<accession>A0A1F4VDD9</accession>
<proteinExistence type="inferred from homology"/>
<evidence type="ECO:0000259" key="6">
    <source>
        <dbReference type="SMART" id="SM01382"/>
    </source>
</evidence>
<dbReference type="PANTHER" id="PTHR13691:SF5">
    <property type="entry name" value="LARGE RIBOSOMAL SUBUNIT PROTEIN UL2M"/>
    <property type="match status" value="1"/>
</dbReference>
<comment type="caution">
    <text evidence="8">The sequence shown here is derived from an EMBL/GenBank/DDBJ whole genome shotgun (WGS) entry which is preliminary data.</text>
</comment>
<dbReference type="Gene3D" id="2.40.50.140">
    <property type="entry name" value="Nucleic acid-binding proteins"/>
    <property type="match status" value="1"/>
</dbReference>
<keyword evidence="2 8" id="KW-0689">Ribosomal protein</keyword>
<gene>
    <name evidence="8" type="ORF">A3A78_04305</name>
</gene>
<dbReference type="GO" id="GO:0003723">
    <property type="term" value="F:RNA binding"/>
    <property type="evidence" value="ECO:0007669"/>
    <property type="project" value="InterPro"/>
</dbReference>
<dbReference type="Pfam" id="PF00181">
    <property type="entry name" value="Ribosomal_L2_N"/>
    <property type="match status" value="1"/>
</dbReference>
<dbReference type="Gene3D" id="4.10.950.10">
    <property type="entry name" value="Ribosomal protein L2, domain 3"/>
    <property type="match status" value="1"/>
</dbReference>
<dbReference type="InterPro" id="IPR002171">
    <property type="entry name" value="Ribosomal_uL2"/>
</dbReference>
<sequence length="272" mass="29712">MKTYRPTSEGLRGRKTVTYEVNEKRPEKSLTVPKKGAVGRTHGRITSNSRQQGAKKLYRIIDFKRNKHGIPATVKSIEYDPNRGPNIALLSYSDGEKRYILAPIGLKVGDIVSSGPEAQANLGNAMPLSNAPLGALIHNIELYPKGGGKLVRGAGLSAVLMAKEGDYGIIKLPSGEIRKVLGSCYATIGVLSNPEVRHINLGKAGINRYKGRRPHTRGVAMADPSDHPHAGSYKTSGIGMPSPKSPWGWKTKGFKTRKRTHTRKFIISERKK</sequence>
<dbReference type="PIRSF" id="PIRSF002158">
    <property type="entry name" value="Ribosomal_L2"/>
    <property type="match status" value="1"/>
</dbReference>
<name>A0A1F4VDD9_UNCKA</name>
<keyword evidence="3" id="KW-0687">Ribonucleoprotein</keyword>
<evidence type="ECO:0000256" key="4">
    <source>
        <dbReference type="ARBA" id="ARBA00035459"/>
    </source>
</evidence>
<dbReference type="InterPro" id="IPR005880">
    <property type="entry name" value="Ribosomal_uL2_bac/org-type"/>
</dbReference>
<dbReference type="GO" id="GO:0003735">
    <property type="term" value="F:structural constituent of ribosome"/>
    <property type="evidence" value="ECO:0007669"/>
    <property type="project" value="InterPro"/>
</dbReference>
<dbReference type="SUPFAM" id="SSF50104">
    <property type="entry name" value="Translation proteins SH3-like domain"/>
    <property type="match status" value="1"/>
</dbReference>
<dbReference type="InterPro" id="IPR014726">
    <property type="entry name" value="Ribosomal_uL2_dom3"/>
</dbReference>
<dbReference type="InterPro" id="IPR008991">
    <property type="entry name" value="Translation_prot_SH3-like_sf"/>
</dbReference>
<feature type="domain" description="Large ribosomal subunit protein uL2 RNA-binding" evidence="7">
    <location>
        <begin position="39"/>
        <end position="114"/>
    </location>
</feature>
<dbReference type="SUPFAM" id="SSF50249">
    <property type="entry name" value="Nucleic acid-binding proteins"/>
    <property type="match status" value="1"/>
</dbReference>
<dbReference type="AlphaFoldDB" id="A0A1F4VDD9"/>
<dbReference type="EMBL" id="MEVI01000003">
    <property type="protein sequence ID" value="OGC55169.1"/>
    <property type="molecule type" value="Genomic_DNA"/>
</dbReference>
<evidence type="ECO:0000313" key="9">
    <source>
        <dbReference type="Proteomes" id="UP000176504"/>
    </source>
</evidence>
<dbReference type="GO" id="GO:0016740">
    <property type="term" value="F:transferase activity"/>
    <property type="evidence" value="ECO:0007669"/>
    <property type="project" value="InterPro"/>
</dbReference>
<dbReference type="Pfam" id="PF03947">
    <property type="entry name" value="Ribosomal_L2_C"/>
    <property type="match status" value="1"/>
</dbReference>
<dbReference type="NCBIfam" id="TIGR01171">
    <property type="entry name" value="rplB_bact"/>
    <property type="match status" value="1"/>
</dbReference>
<comment type="similarity">
    <text evidence="1">Belongs to the universal ribosomal protein uL2 family.</text>
</comment>
<reference evidence="8 9" key="1">
    <citation type="journal article" date="2016" name="Nat. Commun.">
        <title>Thousands of microbial genomes shed light on interconnected biogeochemical processes in an aquifer system.</title>
        <authorList>
            <person name="Anantharaman K."/>
            <person name="Brown C.T."/>
            <person name="Hug L.A."/>
            <person name="Sharon I."/>
            <person name="Castelle C.J."/>
            <person name="Probst A.J."/>
            <person name="Thomas B.C."/>
            <person name="Singh A."/>
            <person name="Wilkins M.J."/>
            <person name="Karaoz U."/>
            <person name="Brodie E.L."/>
            <person name="Williams K.H."/>
            <person name="Hubbard S.S."/>
            <person name="Banfield J.F."/>
        </authorList>
    </citation>
    <scope>NUCLEOTIDE SEQUENCE [LARGE SCALE GENOMIC DNA]</scope>
</reference>
<dbReference type="InterPro" id="IPR014722">
    <property type="entry name" value="Rib_uL2_dom2"/>
</dbReference>
<feature type="region of interest" description="Disordered" evidence="5">
    <location>
        <begin position="219"/>
        <end position="252"/>
    </location>
</feature>
<evidence type="ECO:0000256" key="5">
    <source>
        <dbReference type="SAM" id="MobiDB-lite"/>
    </source>
</evidence>
<dbReference type="PANTHER" id="PTHR13691">
    <property type="entry name" value="RIBOSOMAL PROTEIN L2"/>
    <property type="match status" value="1"/>
</dbReference>
<dbReference type="InterPro" id="IPR022669">
    <property type="entry name" value="Ribosomal_uL2_C"/>
</dbReference>
<organism evidence="8 9">
    <name type="scientific">candidate division WWE3 bacterium RIFCSPLOWO2_01_FULL_41_18</name>
    <dbReference type="NCBI Taxonomy" id="1802625"/>
    <lineage>
        <taxon>Bacteria</taxon>
        <taxon>Katanobacteria</taxon>
    </lineage>
</organism>
<dbReference type="GO" id="GO:0015934">
    <property type="term" value="C:large ribosomal subunit"/>
    <property type="evidence" value="ECO:0007669"/>
    <property type="project" value="InterPro"/>
</dbReference>
<protein>
    <recommendedName>
        <fullName evidence="4">50S ribosomal protein L2</fullName>
    </recommendedName>
</protein>
<evidence type="ECO:0000256" key="3">
    <source>
        <dbReference type="ARBA" id="ARBA00023274"/>
    </source>
</evidence>
<evidence type="ECO:0000256" key="2">
    <source>
        <dbReference type="ARBA" id="ARBA00022980"/>
    </source>
</evidence>
<dbReference type="InterPro" id="IPR022666">
    <property type="entry name" value="Ribosomal_uL2_RNA-bd_dom"/>
</dbReference>
<dbReference type="SMART" id="SM01383">
    <property type="entry name" value="Ribosomal_L2"/>
    <property type="match status" value="1"/>
</dbReference>
<evidence type="ECO:0000313" key="8">
    <source>
        <dbReference type="EMBL" id="OGC55169.1"/>
    </source>
</evidence>
<dbReference type="SMART" id="SM01382">
    <property type="entry name" value="Ribosomal_L2_C"/>
    <property type="match status" value="1"/>
</dbReference>
<evidence type="ECO:0000256" key="1">
    <source>
        <dbReference type="ARBA" id="ARBA00005636"/>
    </source>
</evidence>